<evidence type="ECO:0000313" key="3">
    <source>
        <dbReference type="EMBL" id="MFD2091778.1"/>
    </source>
</evidence>
<dbReference type="PIRSF" id="PIRSF005522">
    <property type="entry name" value="UCP005522"/>
    <property type="match status" value="1"/>
</dbReference>
<protein>
    <submittedName>
        <fullName evidence="3">Circularly permuted type 2 ATP-grasp protein</fullName>
    </submittedName>
</protein>
<evidence type="ECO:0000313" key="4">
    <source>
        <dbReference type="Proteomes" id="UP001597402"/>
    </source>
</evidence>
<dbReference type="Proteomes" id="UP001597402">
    <property type="component" value="Unassembled WGS sequence"/>
</dbReference>
<dbReference type="Gene3D" id="3.30.1490.270">
    <property type="match status" value="1"/>
</dbReference>
<comment type="caution">
    <text evidence="3">The sequence shown here is derived from an EMBL/GenBank/DDBJ whole genome shotgun (WGS) entry which is preliminary data.</text>
</comment>
<sequence>MSSSESGTADPLADYPGCAPDEAVAPDGRLRDGYAALGPVLRRLGTAGLTAAAAALSAERTSRGVAVAAWADGRQTVRPFPLDPLPRVLPGAEWARIAAGVEQRHRALNAFLAEAYRAAGRRRSDVDRAPGVVRAGVLPGWAVAHSPARHPDAVGQAWPGQPRATVAGADVVRTASGEWVVTADHLRVPAGLGYALAARDTLRAAVPELAAAAGGAADPYDAVPLLRAGLATAAPPTCPGPPRIAVLTAGESDNAWFEHRLLAEALGAPLVRAADLWPRTDGGVEATVGGQRVSVDVLYRRFDDGLLAGFRTPIGQPLDVLLTEAVRAGRLGLANVPGNELADDVATYGWVPELIRFYLGEEPLLGSLPTWVLADEAQWAQVRDRLHELVVTPVAGYGGRGAVVGPSCSAAELAFLQAEVSAAPYRFVAQEPVVPTTVPTLVEGRLRPRPVDLRVLSVAGAGGAATALPAPLTRVAEGPGPGSWWSGGSKDTWILG</sequence>
<dbReference type="PANTHER" id="PTHR34595">
    <property type="entry name" value="BLR5612 PROTEIN"/>
    <property type="match status" value="1"/>
</dbReference>
<evidence type="ECO:0000259" key="2">
    <source>
        <dbReference type="Pfam" id="PF14403"/>
    </source>
</evidence>
<keyword evidence="4" id="KW-1185">Reference proteome</keyword>
<reference evidence="4" key="1">
    <citation type="journal article" date="2019" name="Int. J. Syst. Evol. Microbiol.">
        <title>The Global Catalogue of Microorganisms (GCM) 10K type strain sequencing project: providing services to taxonomists for standard genome sequencing and annotation.</title>
        <authorList>
            <consortium name="The Broad Institute Genomics Platform"/>
            <consortium name="The Broad Institute Genome Sequencing Center for Infectious Disease"/>
            <person name="Wu L."/>
            <person name="Ma J."/>
        </authorList>
    </citation>
    <scope>NUCLEOTIDE SEQUENCE [LARGE SCALE GENOMIC DNA]</scope>
    <source>
        <strain evidence="4">JCM 3338</strain>
    </source>
</reference>
<dbReference type="EMBL" id="JBHUHP010000009">
    <property type="protein sequence ID" value="MFD2091778.1"/>
    <property type="molecule type" value="Genomic_DNA"/>
</dbReference>
<accession>A0ABW4XAX0</accession>
<dbReference type="Gene3D" id="3.40.50.11290">
    <property type="match status" value="1"/>
</dbReference>
<dbReference type="Pfam" id="PF14403">
    <property type="entry name" value="CP_ATPgrasp_2"/>
    <property type="match status" value="1"/>
</dbReference>
<proteinExistence type="predicted"/>
<organism evidence="3 4">
    <name type="scientific">Blastococcus deserti</name>
    <dbReference type="NCBI Taxonomy" id="2259033"/>
    <lineage>
        <taxon>Bacteria</taxon>
        <taxon>Bacillati</taxon>
        <taxon>Actinomycetota</taxon>
        <taxon>Actinomycetes</taxon>
        <taxon>Geodermatophilales</taxon>
        <taxon>Geodermatophilaceae</taxon>
        <taxon>Blastococcus</taxon>
    </lineage>
</organism>
<gene>
    <name evidence="3" type="ORF">ACFSHS_09350</name>
</gene>
<dbReference type="InterPro" id="IPR016450">
    <property type="entry name" value="UCP005522"/>
</dbReference>
<evidence type="ECO:0000256" key="1">
    <source>
        <dbReference type="SAM" id="MobiDB-lite"/>
    </source>
</evidence>
<feature type="region of interest" description="Disordered" evidence="1">
    <location>
        <begin position="1"/>
        <end position="20"/>
    </location>
</feature>
<name>A0ABW4XAX0_9ACTN</name>
<dbReference type="PANTHER" id="PTHR34595:SF7">
    <property type="entry name" value="SLL1039 PROTEIN"/>
    <property type="match status" value="1"/>
</dbReference>
<dbReference type="InterPro" id="IPR025841">
    <property type="entry name" value="CP_ATPgrasp_2"/>
</dbReference>
<dbReference type="SUPFAM" id="SSF56059">
    <property type="entry name" value="Glutathione synthetase ATP-binding domain-like"/>
    <property type="match status" value="1"/>
</dbReference>
<dbReference type="RefSeq" id="WP_376874386.1">
    <property type="nucleotide sequence ID" value="NZ_JBHUHP010000009.1"/>
</dbReference>
<dbReference type="InterPro" id="IPR051680">
    <property type="entry name" value="ATP-dep_Glu-Cys_Ligase-2"/>
</dbReference>
<feature type="domain" description="Circularly permuted ATP-grasp type 2" evidence="2">
    <location>
        <begin position="86"/>
        <end position="476"/>
    </location>
</feature>